<feature type="non-terminal residue" evidence="1">
    <location>
        <position position="927"/>
    </location>
</feature>
<accession>A0ABN9QVP0</accession>
<evidence type="ECO:0000313" key="1">
    <source>
        <dbReference type="EMBL" id="CAK0810392.1"/>
    </source>
</evidence>
<gene>
    <name evidence="1" type="ORF">PCOR1329_LOCUS15369</name>
</gene>
<organism evidence="1 2">
    <name type="scientific">Prorocentrum cordatum</name>
    <dbReference type="NCBI Taxonomy" id="2364126"/>
    <lineage>
        <taxon>Eukaryota</taxon>
        <taxon>Sar</taxon>
        <taxon>Alveolata</taxon>
        <taxon>Dinophyceae</taxon>
        <taxon>Prorocentrales</taxon>
        <taxon>Prorocentraceae</taxon>
        <taxon>Prorocentrum</taxon>
    </lineage>
</organism>
<feature type="non-terminal residue" evidence="1">
    <location>
        <position position="1"/>
    </location>
</feature>
<comment type="caution">
    <text evidence="1">The sequence shown here is derived from an EMBL/GenBank/DDBJ whole genome shotgun (WGS) entry which is preliminary data.</text>
</comment>
<sequence length="927" mass="104244">VCKEADLEDCEEAKLAGQKRRLSAMQEPRRQMADRQRAWLGRSRLGMKALSWRPIKRCRAAAKNWLVNLDNQARVSHRKEGLRYFQFVKGVGAWGDWRTWPFAAIPTDLGSDGASGVFAAQCKFTLAVEPMPDPSHCSNRAMVQMLKHVGLHPPALVWLIRVNLLHGPDKGDARFSQFREHLSNLFTKYTPALERMKVDISASEPLEDQVWQYMKNRAHFPREGNMATMCRFQAATASLAKNIAQWPIREFESLFVALEEDFLHLKVFVEKFAKKLGPDAHGEGSATLGKLTFEAKLLRTCSQHMVGVRVDFLTEPDNEQIFNIIHHCGKVMLDWGTGARRLCMTSDGVEEWLTKQCLGDFMKYVSSISRAMSQRRPLQDCMFMTGRADIIAALKKNRAFVVDEDEAANLFGQCVWHLVVETLKRGLHLARGWPWSMTSVLGADEKQRAVCMKFAQDLRNVQLLGDKPDKNHMEQAMFDKHQFQKMSAQQPVAAFESAGRGIPARLADLREVARQRARVARPTVLIEEIIGTQKTIQTFKQGSKYTKPQRAMGIALKKNALSKKHEYKVPSADIPRDSNSDYVLKECFTSTAANRTLPWKDIATTMQHAEYYSPKAGNFNLTCADLDLLAEVVRVGDWTVLDRAWIGELAKVEHNIIVRKAAPAGMPAEATWYRILFQYPKSAVLAWPGTVGAFANGTRYFAHAKDLYTPTHIHLDSLDMVANTFTWRSCVWQVLNVPDAIADVRIMAILDPDSDQTLINVAAMNAFWRLKLSSVVQFSEAAGHPVDDDADLCEALHQSIMGITGCNATDAMKYVKKRLAANDIMTRLAGNIMDVDEALACLDRNDAQLLQKDQKDHVDMVSEQAVFERAYTTQAWDVKAMAKPRAKPAAKAKVVPKPILPPVIPQSELKTCIPPWASVWRARGEGS</sequence>
<evidence type="ECO:0008006" key="3">
    <source>
        <dbReference type="Google" id="ProtNLM"/>
    </source>
</evidence>
<dbReference type="Proteomes" id="UP001189429">
    <property type="component" value="Unassembled WGS sequence"/>
</dbReference>
<dbReference type="EMBL" id="CAUYUJ010004646">
    <property type="protein sequence ID" value="CAK0810392.1"/>
    <property type="molecule type" value="Genomic_DNA"/>
</dbReference>
<reference evidence="1" key="1">
    <citation type="submission" date="2023-10" db="EMBL/GenBank/DDBJ databases">
        <authorList>
            <person name="Chen Y."/>
            <person name="Shah S."/>
            <person name="Dougan E. K."/>
            <person name="Thang M."/>
            <person name="Chan C."/>
        </authorList>
    </citation>
    <scope>NUCLEOTIDE SEQUENCE [LARGE SCALE GENOMIC DNA]</scope>
</reference>
<proteinExistence type="predicted"/>
<evidence type="ECO:0000313" key="2">
    <source>
        <dbReference type="Proteomes" id="UP001189429"/>
    </source>
</evidence>
<keyword evidence="2" id="KW-1185">Reference proteome</keyword>
<name>A0ABN9QVP0_9DINO</name>
<protein>
    <recommendedName>
        <fullName evidence="3">RNA-dependent RNA polymerase</fullName>
    </recommendedName>
</protein>